<dbReference type="STRING" id="74557.A0A1V9ZLP4"/>
<name>A0A1V9ZLP4_9STRA</name>
<evidence type="ECO:0000256" key="1">
    <source>
        <dbReference type="ARBA" id="ARBA00001933"/>
    </source>
</evidence>
<keyword evidence="5" id="KW-1185">Reference proteome</keyword>
<evidence type="ECO:0000256" key="3">
    <source>
        <dbReference type="RuleBase" id="RU362118"/>
    </source>
</evidence>
<sequence>MTATPRCLSRELGQALPDHFHAVSVSMPKWEHVEKYAVGNHDLHTALRTGYPRFVYHANNIALNAWWHKHHVNDPSKAVFVLPTWAVAERFQAFLSHSFPSDSITFESIGVGDAHALIMPTEALNCFRACWQHGGEITSSRLAERLLESLNESSHDVEISMDNTLSHTKLRERIASLYNIPSANVSLYPAGMAAIFNAYRLLKKLPNKGKTVMFGFPYLDTLKMLRRPEWNSEDIIFYPNGNENDLEELEGIENINAIFTELPSNPLLRSPDIARLAVIAHRRDAILIVDDTVGSYNVNVLKSIDGHAADIIATSLTKIFSGNATVIGGSLIVNPSSSKASELLAGLDGQSYLYEGDAQTLLDASADIHERRARVNFNAAIIADRLKAHPLVESIYYPKFVNTAMYKRYSIEEGDAFGPLLSFIVRGGYDIAKIVYDTFNFAKGPSLGTNFTLSIPYTILSHSSEFEYVESCGVRRDLIRISIGLEDVEEIWSHFSVALEKGAIALNSEP</sequence>
<comment type="caution">
    <text evidence="4">The sequence shown here is derived from an EMBL/GenBank/DDBJ whole genome shotgun (WGS) entry which is preliminary data.</text>
</comment>
<dbReference type="EMBL" id="JNBS01001835">
    <property type="protein sequence ID" value="OQR98915.1"/>
    <property type="molecule type" value="Genomic_DNA"/>
</dbReference>
<reference evidence="4 5" key="1">
    <citation type="journal article" date="2014" name="Genome Biol. Evol.">
        <title>The secreted proteins of Achlya hypogyna and Thraustotheca clavata identify the ancestral oomycete secretome and reveal gene acquisitions by horizontal gene transfer.</title>
        <authorList>
            <person name="Misner I."/>
            <person name="Blouin N."/>
            <person name="Leonard G."/>
            <person name="Richards T.A."/>
            <person name="Lane C.E."/>
        </authorList>
    </citation>
    <scope>NUCLEOTIDE SEQUENCE [LARGE SCALE GENOMIC DNA]</scope>
    <source>
        <strain evidence="4 5">ATCC 34112</strain>
    </source>
</reference>
<dbReference type="InterPro" id="IPR051750">
    <property type="entry name" value="Trans-sulfuration_enzymes"/>
</dbReference>
<dbReference type="GO" id="GO:0030170">
    <property type="term" value="F:pyridoxal phosphate binding"/>
    <property type="evidence" value="ECO:0007669"/>
    <property type="project" value="InterPro"/>
</dbReference>
<accession>A0A1V9ZLP4</accession>
<organism evidence="4 5">
    <name type="scientific">Thraustotheca clavata</name>
    <dbReference type="NCBI Taxonomy" id="74557"/>
    <lineage>
        <taxon>Eukaryota</taxon>
        <taxon>Sar</taxon>
        <taxon>Stramenopiles</taxon>
        <taxon>Oomycota</taxon>
        <taxon>Saprolegniomycetes</taxon>
        <taxon>Saprolegniales</taxon>
        <taxon>Achlyaceae</taxon>
        <taxon>Thraustotheca</taxon>
    </lineage>
</organism>
<evidence type="ECO:0000313" key="4">
    <source>
        <dbReference type="EMBL" id="OQR98915.1"/>
    </source>
</evidence>
<dbReference type="InterPro" id="IPR015422">
    <property type="entry name" value="PyrdxlP-dep_Trfase_small"/>
</dbReference>
<dbReference type="InterPro" id="IPR015424">
    <property type="entry name" value="PyrdxlP-dep_Trfase"/>
</dbReference>
<evidence type="ECO:0000313" key="5">
    <source>
        <dbReference type="Proteomes" id="UP000243217"/>
    </source>
</evidence>
<dbReference type="PANTHER" id="PTHR42699">
    <property type="match status" value="1"/>
</dbReference>
<gene>
    <name evidence="4" type="ORF">THRCLA_06638</name>
</gene>
<dbReference type="InterPro" id="IPR000277">
    <property type="entry name" value="Cys/Met-Metab_PyrdxlP-dep_enz"/>
</dbReference>
<comment type="similarity">
    <text evidence="3">Belongs to the trans-sulfuration enzymes family.</text>
</comment>
<dbReference type="GO" id="GO:0019346">
    <property type="term" value="P:transsulfuration"/>
    <property type="evidence" value="ECO:0007669"/>
    <property type="project" value="InterPro"/>
</dbReference>
<dbReference type="Proteomes" id="UP000243217">
    <property type="component" value="Unassembled WGS sequence"/>
</dbReference>
<keyword evidence="2 3" id="KW-0663">Pyridoxal phosphate</keyword>
<dbReference type="OrthoDB" id="10047078at2759"/>
<protein>
    <submittedName>
        <fullName evidence="4">Cystathionine gamma-synthase</fullName>
    </submittedName>
</protein>
<comment type="cofactor">
    <cofactor evidence="1 3">
        <name>pyridoxal 5'-phosphate</name>
        <dbReference type="ChEBI" id="CHEBI:597326"/>
    </cofactor>
</comment>
<dbReference type="GO" id="GO:0003962">
    <property type="term" value="F:cystathionine gamma-synthase activity"/>
    <property type="evidence" value="ECO:0007669"/>
    <property type="project" value="TreeGrafter"/>
</dbReference>
<dbReference type="PANTHER" id="PTHR42699:SF1">
    <property type="entry name" value="CYSTATHIONINE GAMMA-SYNTHASE-RELATED"/>
    <property type="match status" value="1"/>
</dbReference>
<proteinExistence type="inferred from homology"/>
<dbReference type="SUPFAM" id="SSF53383">
    <property type="entry name" value="PLP-dependent transferases"/>
    <property type="match status" value="1"/>
</dbReference>
<dbReference type="InterPro" id="IPR015421">
    <property type="entry name" value="PyrdxlP-dep_Trfase_major"/>
</dbReference>
<dbReference type="AlphaFoldDB" id="A0A1V9ZLP4"/>
<dbReference type="Gene3D" id="3.40.640.10">
    <property type="entry name" value="Type I PLP-dependent aspartate aminotransferase-like (Major domain)"/>
    <property type="match status" value="1"/>
</dbReference>
<dbReference type="Pfam" id="PF01053">
    <property type="entry name" value="Cys_Met_Meta_PP"/>
    <property type="match status" value="1"/>
</dbReference>
<evidence type="ECO:0000256" key="2">
    <source>
        <dbReference type="ARBA" id="ARBA00022898"/>
    </source>
</evidence>
<dbReference type="Gene3D" id="3.90.1150.10">
    <property type="entry name" value="Aspartate Aminotransferase, domain 1"/>
    <property type="match status" value="1"/>
</dbReference>